<proteinExistence type="predicted"/>
<comment type="caution">
    <text evidence="1">The sequence shown here is derived from an EMBL/GenBank/DDBJ whole genome shotgun (WGS) entry which is preliminary data.</text>
</comment>
<accession>A0A7Y9IYB6</accession>
<reference evidence="1 2" key="1">
    <citation type="submission" date="2020-07" db="EMBL/GenBank/DDBJ databases">
        <title>Genomic Encyclopedia of Type Strains, Phase IV (KMG-V): Genome sequencing to study the core and pangenomes of soil and plant-associated prokaryotes.</title>
        <authorList>
            <person name="Whitman W."/>
        </authorList>
    </citation>
    <scope>NUCLEOTIDE SEQUENCE [LARGE SCALE GENOMIC DNA]</scope>
    <source>
        <strain evidence="1 2">SAS40</strain>
    </source>
</reference>
<gene>
    <name evidence="1" type="ORF">FHW18_004668</name>
</gene>
<dbReference type="InterPro" id="IPR036388">
    <property type="entry name" value="WH-like_DNA-bd_sf"/>
</dbReference>
<dbReference type="Pfam" id="PF11625">
    <property type="entry name" value="DUF3253"/>
    <property type="match status" value="1"/>
</dbReference>
<evidence type="ECO:0000313" key="2">
    <source>
        <dbReference type="Proteomes" id="UP000542125"/>
    </source>
</evidence>
<dbReference type="Gene3D" id="1.10.10.10">
    <property type="entry name" value="Winged helix-like DNA-binding domain superfamily/Winged helix DNA-binding domain"/>
    <property type="match status" value="1"/>
</dbReference>
<name>A0A7Y9IYB6_9BURK</name>
<dbReference type="RefSeq" id="WP_179589321.1">
    <property type="nucleotide sequence ID" value="NZ_JACBYR010000002.1"/>
</dbReference>
<organism evidence="1 2">
    <name type="scientific">Pigmentiphaga litoralis</name>
    <dbReference type="NCBI Taxonomy" id="516702"/>
    <lineage>
        <taxon>Bacteria</taxon>
        <taxon>Pseudomonadati</taxon>
        <taxon>Pseudomonadota</taxon>
        <taxon>Betaproteobacteria</taxon>
        <taxon>Burkholderiales</taxon>
        <taxon>Alcaligenaceae</taxon>
        <taxon>Pigmentiphaga</taxon>
    </lineage>
</organism>
<dbReference type="InterPro" id="IPR036390">
    <property type="entry name" value="WH_DNA-bd_sf"/>
</dbReference>
<dbReference type="InterPro" id="IPR021660">
    <property type="entry name" value="DUF3253"/>
</dbReference>
<keyword evidence="2" id="KW-1185">Reference proteome</keyword>
<dbReference type="SUPFAM" id="SSF46785">
    <property type="entry name" value="Winged helix' DNA-binding domain"/>
    <property type="match status" value="1"/>
</dbReference>
<protein>
    <recommendedName>
        <fullName evidence="3">DUF3253 domain-containing protein</fullName>
    </recommendedName>
</protein>
<sequence>MRNNNADFTDTQLADRIVALLAERRPDVSICPSDVARSLSDDEAIWRGLMPRIRDVAARLADADVIRVTQGQTTIDLNQPVRGPIRLRRAAKFDSKK</sequence>
<evidence type="ECO:0000313" key="1">
    <source>
        <dbReference type="EMBL" id="NYE85361.1"/>
    </source>
</evidence>
<dbReference type="AlphaFoldDB" id="A0A7Y9IYB6"/>
<dbReference type="Proteomes" id="UP000542125">
    <property type="component" value="Unassembled WGS sequence"/>
</dbReference>
<dbReference type="EMBL" id="JACBYR010000002">
    <property type="protein sequence ID" value="NYE85361.1"/>
    <property type="molecule type" value="Genomic_DNA"/>
</dbReference>
<evidence type="ECO:0008006" key="3">
    <source>
        <dbReference type="Google" id="ProtNLM"/>
    </source>
</evidence>